<dbReference type="InterPro" id="IPR000873">
    <property type="entry name" value="AMP-dep_synth/lig_dom"/>
</dbReference>
<evidence type="ECO:0000313" key="5">
    <source>
        <dbReference type="Proteomes" id="UP000001918"/>
    </source>
</evidence>
<dbReference type="Gene3D" id="3.40.50.12780">
    <property type="entry name" value="N-terminal domain of ligase-like"/>
    <property type="match status" value="1"/>
</dbReference>
<dbReference type="EMBL" id="CP001738">
    <property type="protein sequence ID" value="ACY96362.1"/>
    <property type="molecule type" value="Genomic_DNA"/>
</dbReference>
<keyword evidence="5" id="KW-1185">Reference proteome</keyword>
<evidence type="ECO:0000259" key="3">
    <source>
        <dbReference type="Pfam" id="PF13193"/>
    </source>
</evidence>
<dbReference type="PANTHER" id="PTHR43201">
    <property type="entry name" value="ACYL-COA SYNTHETASE"/>
    <property type="match status" value="1"/>
</dbReference>
<evidence type="ECO:0000256" key="1">
    <source>
        <dbReference type="ARBA" id="ARBA00006432"/>
    </source>
</evidence>
<dbReference type="HOGENOM" id="CLU_000022_59_0_11"/>
<feature type="domain" description="AMP-dependent synthetase/ligase" evidence="2">
    <location>
        <begin position="11"/>
        <end position="358"/>
    </location>
</feature>
<accession>D1A5K2</accession>
<dbReference type="RefSeq" id="WP_012851146.1">
    <property type="nucleotide sequence ID" value="NC_013510.1"/>
</dbReference>
<dbReference type="GO" id="GO:0006631">
    <property type="term" value="P:fatty acid metabolic process"/>
    <property type="evidence" value="ECO:0007669"/>
    <property type="project" value="TreeGrafter"/>
</dbReference>
<dbReference type="NCBIfam" id="NF005702">
    <property type="entry name" value="PRK07514.1"/>
    <property type="match status" value="1"/>
</dbReference>
<dbReference type="Gene3D" id="3.30.300.30">
    <property type="match status" value="1"/>
</dbReference>
<dbReference type="STRING" id="471852.Tcur_0770"/>
<dbReference type="PROSITE" id="PS00455">
    <property type="entry name" value="AMP_BINDING"/>
    <property type="match status" value="1"/>
</dbReference>
<comment type="similarity">
    <text evidence="1">Belongs to the ATP-dependent AMP-binding enzyme family.</text>
</comment>
<dbReference type="GO" id="GO:0031956">
    <property type="term" value="F:medium-chain fatty acid-CoA ligase activity"/>
    <property type="evidence" value="ECO:0007669"/>
    <property type="project" value="TreeGrafter"/>
</dbReference>
<dbReference type="AlphaFoldDB" id="D1A5K2"/>
<dbReference type="Proteomes" id="UP000001918">
    <property type="component" value="Chromosome"/>
</dbReference>
<dbReference type="Pfam" id="PF13193">
    <property type="entry name" value="AMP-binding_C"/>
    <property type="match status" value="1"/>
</dbReference>
<name>D1A5K2_THECD</name>
<evidence type="ECO:0000259" key="2">
    <source>
        <dbReference type="Pfam" id="PF00501"/>
    </source>
</evidence>
<dbReference type="PANTHER" id="PTHR43201:SF8">
    <property type="entry name" value="ACYL-COA SYNTHETASE FAMILY MEMBER 3"/>
    <property type="match status" value="1"/>
</dbReference>
<dbReference type="CDD" id="cd05941">
    <property type="entry name" value="MCS"/>
    <property type="match status" value="1"/>
</dbReference>
<feature type="domain" description="AMP-binding enzyme C-terminal" evidence="3">
    <location>
        <begin position="409"/>
        <end position="484"/>
    </location>
</feature>
<evidence type="ECO:0000313" key="4">
    <source>
        <dbReference type="EMBL" id="ACY96362.1"/>
    </source>
</evidence>
<dbReference type="InterPro" id="IPR042099">
    <property type="entry name" value="ANL_N_sf"/>
</dbReference>
<proteinExistence type="inferred from homology"/>
<dbReference type="eggNOG" id="COG0318">
    <property type="taxonomic scope" value="Bacteria"/>
</dbReference>
<organism evidence="4 5">
    <name type="scientific">Thermomonospora curvata (strain ATCC 19995 / DSM 43183 / JCM 3096 / KCTC 9072 / NBRC 15933 / NCIMB 10081 / Henssen B9)</name>
    <dbReference type="NCBI Taxonomy" id="471852"/>
    <lineage>
        <taxon>Bacteria</taxon>
        <taxon>Bacillati</taxon>
        <taxon>Actinomycetota</taxon>
        <taxon>Actinomycetes</taxon>
        <taxon>Streptosporangiales</taxon>
        <taxon>Thermomonosporaceae</taxon>
        <taxon>Thermomonospora</taxon>
    </lineage>
</organism>
<dbReference type="KEGG" id="tcu:Tcur_0770"/>
<dbReference type="InterPro" id="IPR025110">
    <property type="entry name" value="AMP-bd_C"/>
</dbReference>
<gene>
    <name evidence="4" type="ordered locus">Tcur_0770</name>
</gene>
<dbReference type="InterPro" id="IPR020845">
    <property type="entry name" value="AMP-binding_CS"/>
</dbReference>
<dbReference type="OrthoDB" id="4363623at2"/>
<keyword evidence="4" id="KW-0436">Ligase</keyword>
<reference evidence="4 5" key="1">
    <citation type="journal article" date="2011" name="Stand. Genomic Sci.">
        <title>Complete genome sequence of Thermomonospora curvata type strain (B9).</title>
        <authorList>
            <person name="Chertkov O."/>
            <person name="Sikorski J."/>
            <person name="Nolan M."/>
            <person name="Lapidus A."/>
            <person name="Lucas S."/>
            <person name="Del Rio T.G."/>
            <person name="Tice H."/>
            <person name="Cheng J.F."/>
            <person name="Goodwin L."/>
            <person name="Pitluck S."/>
            <person name="Liolios K."/>
            <person name="Ivanova N."/>
            <person name="Mavromatis K."/>
            <person name="Mikhailova N."/>
            <person name="Ovchinnikova G."/>
            <person name="Pati A."/>
            <person name="Chen A."/>
            <person name="Palaniappan K."/>
            <person name="Djao O.D."/>
            <person name="Land M."/>
            <person name="Hauser L."/>
            <person name="Chang Y.J."/>
            <person name="Jeffries C.D."/>
            <person name="Brettin T."/>
            <person name="Han C."/>
            <person name="Detter J.C."/>
            <person name="Rohde M."/>
            <person name="Goker M."/>
            <person name="Woyke T."/>
            <person name="Bristow J."/>
            <person name="Eisen J.A."/>
            <person name="Markowitz V."/>
            <person name="Hugenholtz P."/>
            <person name="Klenk H.P."/>
            <person name="Kyrpides N.C."/>
        </authorList>
    </citation>
    <scope>NUCLEOTIDE SEQUENCE [LARGE SCALE GENOMIC DNA]</scope>
    <source>
        <strain evidence="5">ATCC 19995 / DSM 43183 / JCM 3096 / KCTC 9072 / NBRC 15933 / NCIMB 10081 / Henssen B9</strain>
    </source>
</reference>
<sequence length="501" mass="54256">MLKGPDEWLSTHADRSPDRRFLLLEDGSALTYGHFDELVAGYGGALRQAGVKAADRVVVQAGKSPEALALCLACLRIGAIYTPLNTAYTPAELEYFLQDADPALLVLDQEADRPKAVAPGVPVETLGDGGTLSAAARTAPPHREQARFDLDAPAAMLYTSGTTGRPKGAVLSRRVLASNAAALARIWEFGPEDVLLHALPIFHAHGLFISTNTVLAAGASMVFLKKFDAAQVMAWLPRCTVMMGVPTFYTRLLERRELDQAAVKGVRLFVSGSAPLLPETHRRFKERTGHAILERYGMTETLVISSHPYHGERRPGSVGFPLPDVQVRIADPATGEVLPAGEIGVIEVRGPNLFDGYWRAPDKTAQDMRPDGFFITGDLGMLDAEGQIHIVGRSKDLIISGGYNVYPKEVETEIDSLPGVKESAVVGVPHPDFGEGVIAIVTPLPGAELDPNSIIDALNGRLARYKQPKRVFIEAELPRNAMGKVQKELLRQKHRGTFTTV</sequence>
<dbReference type="Pfam" id="PF00501">
    <property type="entry name" value="AMP-binding"/>
    <property type="match status" value="1"/>
</dbReference>
<dbReference type="SUPFAM" id="SSF56801">
    <property type="entry name" value="Acetyl-CoA synthetase-like"/>
    <property type="match status" value="1"/>
</dbReference>
<dbReference type="InterPro" id="IPR045851">
    <property type="entry name" value="AMP-bd_C_sf"/>
</dbReference>
<protein>
    <submittedName>
        <fullName evidence="4">AMP-dependent synthetase and ligase</fullName>
    </submittedName>
</protein>